<protein>
    <submittedName>
        <fullName evidence="2">Repressor of RNA polymerase III transcription MAF1</fullName>
    </submittedName>
</protein>
<reference evidence="3" key="1">
    <citation type="journal article" date="2016" name="Genome Announc.">
        <title>Genome sequences of three species of Hanseniaspora isolated from spontaneous wine fermentations.</title>
        <authorList>
            <person name="Sternes P.R."/>
            <person name="Lee D."/>
            <person name="Kutyna D.R."/>
            <person name="Borneman A.R."/>
        </authorList>
    </citation>
    <scope>NUCLEOTIDE SEQUENCE [LARGE SCALE GENOMIC DNA]</scope>
    <source>
        <strain evidence="3">AWRI3578</strain>
    </source>
</reference>
<gene>
    <name evidence="2" type="ORF">AWRI3578_g3585</name>
</gene>
<evidence type="ECO:0000256" key="1">
    <source>
        <dbReference type="SAM" id="MobiDB-lite"/>
    </source>
</evidence>
<dbReference type="EMBL" id="LPNL01000008">
    <property type="protein sequence ID" value="OEJ82567.1"/>
    <property type="molecule type" value="Genomic_DNA"/>
</dbReference>
<proteinExistence type="predicted"/>
<feature type="compositionally biased region" description="Basic and acidic residues" evidence="1">
    <location>
        <begin position="473"/>
        <end position="485"/>
    </location>
</feature>
<evidence type="ECO:0000313" key="2">
    <source>
        <dbReference type="EMBL" id="OEJ82567.1"/>
    </source>
</evidence>
<dbReference type="PANTHER" id="PTHR22504:SF0">
    <property type="entry name" value="REPRESSOR OF RNA POLYMERASE III TRANSCRIPTION MAF1 HOMOLOG"/>
    <property type="match status" value="1"/>
</dbReference>
<comment type="caution">
    <text evidence="2">The sequence shown here is derived from an EMBL/GenBank/DDBJ whole genome shotgun (WGS) entry which is preliminary data.</text>
</comment>
<dbReference type="OrthoDB" id="277029at2759"/>
<sequence>MKFFDDINIEKLNSLLKFRTRDNNFKIKGSVELYTMKNTIKEKKTIVKKINEFLDEKYKETYINNELLKQQENNENGGKTNMENKLSDDNEFEKMFYEQKRRLSVTSDFYNNTSMNGNINSNDDSHDIDGDLNEPIKSHNARRASSAGSPSFASKRRSSSSSSFSMKLNDEKLNRIINDTESMMKLKQQHNGVKRRKSSSHNGPKGSEDVHTVDAETIHDFDFKMGPFGKITDPQARKLFSQIVMIFNSSFQDHDFIKIISPLDFKEIPTEQWRAEFDNIINTDSSAGVNVNNTAESAELSSKQQERRDNDAFVPPTTQKLSGLNTSDVWKVLNNKIDFDSCYKILEFDPDTQENIEEQGQYVKDMHYGKSAELNNQSALLDSNREHDEDEIKLDHPQINKKDFLKDELDTRDEAYVWSKLWFLINKKLKRVAFIYIICSRSATEESDINDADDYYLDDEDAVVVTSDDDEYGEKGTELVDPEFREDFDDDYDDDLDYAVESDDESA</sequence>
<dbReference type="GO" id="GO:0016480">
    <property type="term" value="P:negative regulation of transcription by RNA polymerase III"/>
    <property type="evidence" value="ECO:0007669"/>
    <property type="project" value="InterPro"/>
</dbReference>
<dbReference type="InterPro" id="IPR015257">
    <property type="entry name" value="Maf1"/>
</dbReference>
<dbReference type="GO" id="GO:0000994">
    <property type="term" value="F:RNA polymerase III core binding"/>
    <property type="evidence" value="ECO:0007669"/>
    <property type="project" value="TreeGrafter"/>
</dbReference>
<dbReference type="InterPro" id="IPR038564">
    <property type="entry name" value="Maf1_sf"/>
</dbReference>
<feature type="region of interest" description="Disordered" evidence="1">
    <location>
        <begin position="186"/>
        <end position="211"/>
    </location>
</feature>
<name>A0A1E5R6N7_9ASCO</name>
<evidence type="ECO:0000313" key="3">
    <source>
        <dbReference type="Proteomes" id="UP000095605"/>
    </source>
</evidence>
<keyword evidence="3" id="KW-1185">Reference proteome</keyword>
<feature type="region of interest" description="Disordered" evidence="1">
    <location>
        <begin position="466"/>
        <end position="507"/>
    </location>
</feature>
<dbReference type="GO" id="GO:0005634">
    <property type="term" value="C:nucleus"/>
    <property type="evidence" value="ECO:0007669"/>
    <property type="project" value="TreeGrafter"/>
</dbReference>
<feature type="compositionally biased region" description="Basic and acidic residues" evidence="1">
    <location>
        <begin position="123"/>
        <end position="137"/>
    </location>
</feature>
<feature type="compositionally biased region" description="Acidic residues" evidence="1">
    <location>
        <begin position="486"/>
        <end position="507"/>
    </location>
</feature>
<feature type="compositionally biased region" description="Low complexity" evidence="1">
    <location>
        <begin position="149"/>
        <end position="165"/>
    </location>
</feature>
<feature type="region of interest" description="Disordered" evidence="1">
    <location>
        <begin position="116"/>
        <end position="167"/>
    </location>
</feature>
<organism evidence="2 3">
    <name type="scientific">Hanseniaspora opuntiae</name>
    <dbReference type="NCBI Taxonomy" id="211096"/>
    <lineage>
        <taxon>Eukaryota</taxon>
        <taxon>Fungi</taxon>
        <taxon>Dikarya</taxon>
        <taxon>Ascomycota</taxon>
        <taxon>Saccharomycotina</taxon>
        <taxon>Saccharomycetes</taxon>
        <taxon>Saccharomycodales</taxon>
        <taxon>Saccharomycodaceae</taxon>
        <taxon>Hanseniaspora</taxon>
    </lineage>
</organism>
<dbReference type="Pfam" id="PF09174">
    <property type="entry name" value="Maf1"/>
    <property type="match status" value="1"/>
</dbReference>
<dbReference type="Proteomes" id="UP000095605">
    <property type="component" value="Unassembled WGS sequence"/>
</dbReference>
<feature type="region of interest" description="Disordered" evidence="1">
    <location>
        <begin position="296"/>
        <end position="318"/>
    </location>
</feature>
<dbReference type="AlphaFoldDB" id="A0A1E5R6N7"/>
<accession>A0A1E5R6N7</accession>
<dbReference type="PANTHER" id="PTHR22504">
    <property type="entry name" value="REPRESSOR OF RNA POLYMERASE III TRANSCRIPTION MAF1"/>
    <property type="match status" value="1"/>
</dbReference>
<dbReference type="Gene3D" id="3.40.1000.50">
    <property type="entry name" value="Repressor of RNA polymerase III transcription Maf1"/>
    <property type="match status" value="1"/>
</dbReference>